<dbReference type="AlphaFoldDB" id="A0A3A1YT46"/>
<dbReference type="GO" id="GO:0016651">
    <property type="term" value="F:oxidoreductase activity, acting on NAD(P)H"/>
    <property type="evidence" value="ECO:0007669"/>
    <property type="project" value="TreeGrafter"/>
</dbReference>
<evidence type="ECO:0000259" key="6">
    <source>
        <dbReference type="Pfam" id="PF14759"/>
    </source>
</evidence>
<dbReference type="SUPFAM" id="SSF51905">
    <property type="entry name" value="FAD/NAD(P)-binding domain"/>
    <property type="match status" value="1"/>
</dbReference>
<sequence length="408" mass="44017">MENHIVIVGAGQAGLQAAETLRAEKYSGLITLLGDEPHSPYHRPPLSKDALKEKHFDSLTMRGPNVFERRKITMRTGCRVSAIHPNRQTVELENGESLSYSGLLLATGASPHLFPGQEPNAKTIHVLRSRGHSEAVAERLSLCQARQEPVVVIGGGFIGLEVAAVAREMGLEVTVLEAGNQLMGRVATPVLAKTFQQRHESRGVRIALNARVTHLSEADDRATIELADGQRLTAGLVVVAIGVAPNDTLAQEAGIVCNNGIVVDAYGRTSAPHVFAAGDCAARSNGNGHFLRLESIQNAIEQGKAAARSILGQSRPFHDTPYFWSDQFDMKLQIAGVAHAVTTSVVRGNTCDAAFSIYNYADERLVSVDTLNAPKEHIMARKMLSQEVWPTPEQAGDPEFDLAALMES</sequence>
<protein>
    <submittedName>
        <fullName evidence="7">Pyridine nucleotide-disulfide oxidoreductase</fullName>
    </submittedName>
</protein>
<dbReference type="PRINTS" id="PR00368">
    <property type="entry name" value="FADPNR"/>
</dbReference>
<dbReference type="SUPFAM" id="SSF55424">
    <property type="entry name" value="FAD/NAD-linked reductases, dimerisation (C-terminal) domain"/>
    <property type="match status" value="1"/>
</dbReference>
<feature type="domain" description="FAD/NAD(P)-binding" evidence="5">
    <location>
        <begin position="4"/>
        <end position="303"/>
    </location>
</feature>
<feature type="domain" description="Reductase C-terminal" evidence="6">
    <location>
        <begin position="322"/>
        <end position="405"/>
    </location>
</feature>
<evidence type="ECO:0000259" key="5">
    <source>
        <dbReference type="Pfam" id="PF07992"/>
    </source>
</evidence>
<name>A0A3A1YT46_9BURK</name>
<keyword evidence="3" id="KW-0274">FAD</keyword>
<gene>
    <name evidence="7" type="ORF">CJP73_12140</name>
</gene>
<evidence type="ECO:0000313" key="7">
    <source>
        <dbReference type="EMBL" id="RIY40090.1"/>
    </source>
</evidence>
<reference evidence="7 8" key="1">
    <citation type="submission" date="2017-08" db="EMBL/GenBank/DDBJ databases">
        <title>Pusillimonas indicus sp. nov., a member of the family Alcaligenaceae isolated from surface seawater.</title>
        <authorList>
            <person name="Li J."/>
        </authorList>
    </citation>
    <scope>NUCLEOTIDE SEQUENCE [LARGE SCALE GENOMIC DNA]</scope>
    <source>
        <strain evidence="7 8">L52-1-41</strain>
    </source>
</reference>
<dbReference type="PANTHER" id="PTHR43557">
    <property type="entry name" value="APOPTOSIS-INDUCING FACTOR 1"/>
    <property type="match status" value="1"/>
</dbReference>
<dbReference type="InterPro" id="IPR050446">
    <property type="entry name" value="FAD-oxidoreductase/Apoptosis"/>
</dbReference>
<dbReference type="EMBL" id="NQYH01000011">
    <property type="protein sequence ID" value="RIY40090.1"/>
    <property type="molecule type" value="Genomic_DNA"/>
</dbReference>
<proteinExistence type="predicted"/>
<keyword evidence="2" id="KW-0285">Flavoprotein</keyword>
<dbReference type="Proteomes" id="UP000266206">
    <property type="component" value="Unassembled WGS sequence"/>
</dbReference>
<dbReference type="Gene3D" id="3.50.50.60">
    <property type="entry name" value="FAD/NAD(P)-binding domain"/>
    <property type="match status" value="2"/>
</dbReference>
<evidence type="ECO:0000256" key="3">
    <source>
        <dbReference type="ARBA" id="ARBA00022827"/>
    </source>
</evidence>
<dbReference type="OrthoDB" id="9769238at2"/>
<dbReference type="Pfam" id="PF14759">
    <property type="entry name" value="Reductase_C"/>
    <property type="match status" value="1"/>
</dbReference>
<comment type="caution">
    <text evidence="7">The sequence shown here is derived from an EMBL/GenBank/DDBJ whole genome shotgun (WGS) entry which is preliminary data.</text>
</comment>
<evidence type="ECO:0000256" key="4">
    <source>
        <dbReference type="ARBA" id="ARBA00023002"/>
    </source>
</evidence>
<dbReference type="InterPro" id="IPR028202">
    <property type="entry name" value="Reductase_C"/>
</dbReference>
<dbReference type="InterPro" id="IPR036188">
    <property type="entry name" value="FAD/NAD-bd_sf"/>
</dbReference>
<dbReference type="Gene3D" id="3.30.390.30">
    <property type="match status" value="1"/>
</dbReference>
<accession>A0A3A1YT46</accession>
<dbReference type="RefSeq" id="WP_119516620.1">
    <property type="nucleotide sequence ID" value="NZ_NQYH01000011.1"/>
</dbReference>
<dbReference type="InterPro" id="IPR023753">
    <property type="entry name" value="FAD/NAD-binding_dom"/>
</dbReference>
<dbReference type="PRINTS" id="PR00411">
    <property type="entry name" value="PNDRDTASEI"/>
</dbReference>
<evidence type="ECO:0000256" key="1">
    <source>
        <dbReference type="ARBA" id="ARBA00001974"/>
    </source>
</evidence>
<keyword evidence="4" id="KW-0560">Oxidoreductase</keyword>
<evidence type="ECO:0000313" key="8">
    <source>
        <dbReference type="Proteomes" id="UP000266206"/>
    </source>
</evidence>
<dbReference type="InterPro" id="IPR016156">
    <property type="entry name" value="FAD/NAD-linked_Rdtase_dimer_sf"/>
</dbReference>
<comment type="cofactor">
    <cofactor evidence="1">
        <name>FAD</name>
        <dbReference type="ChEBI" id="CHEBI:57692"/>
    </cofactor>
</comment>
<evidence type="ECO:0000256" key="2">
    <source>
        <dbReference type="ARBA" id="ARBA00022630"/>
    </source>
</evidence>
<dbReference type="GO" id="GO:0005737">
    <property type="term" value="C:cytoplasm"/>
    <property type="evidence" value="ECO:0007669"/>
    <property type="project" value="TreeGrafter"/>
</dbReference>
<dbReference type="Pfam" id="PF07992">
    <property type="entry name" value="Pyr_redox_2"/>
    <property type="match status" value="1"/>
</dbReference>
<organism evidence="7 8">
    <name type="scientific">Neopusillimonas maritima</name>
    <dbReference type="NCBI Taxonomy" id="2026239"/>
    <lineage>
        <taxon>Bacteria</taxon>
        <taxon>Pseudomonadati</taxon>
        <taxon>Pseudomonadota</taxon>
        <taxon>Betaproteobacteria</taxon>
        <taxon>Burkholderiales</taxon>
        <taxon>Alcaligenaceae</taxon>
        <taxon>Neopusillimonas</taxon>
    </lineage>
</organism>
<dbReference type="PANTHER" id="PTHR43557:SF2">
    <property type="entry name" value="RIESKE DOMAIN-CONTAINING PROTEIN-RELATED"/>
    <property type="match status" value="1"/>
</dbReference>